<dbReference type="PANTHER" id="PTHR30055">
    <property type="entry name" value="HTH-TYPE TRANSCRIPTIONAL REGULATOR RUTR"/>
    <property type="match status" value="1"/>
</dbReference>
<dbReference type="PANTHER" id="PTHR30055:SF158">
    <property type="entry name" value="POSSIBLE TRANSCRIPTIONAL REGULATORY PROTEIN (PROBABLY TETR-FAMILY)"/>
    <property type="match status" value="1"/>
</dbReference>
<dbReference type="PRINTS" id="PR00455">
    <property type="entry name" value="HTHTETR"/>
</dbReference>
<dbReference type="Gene3D" id="1.10.357.10">
    <property type="entry name" value="Tetracycline Repressor, domain 2"/>
    <property type="match status" value="1"/>
</dbReference>
<feature type="domain" description="HTH tetR-type" evidence="5">
    <location>
        <begin position="20"/>
        <end position="80"/>
    </location>
</feature>
<dbReference type="RefSeq" id="WP_377243522.1">
    <property type="nucleotide sequence ID" value="NZ_JBHLUH010000003.1"/>
</dbReference>
<dbReference type="EMBL" id="JBHLUH010000003">
    <property type="protein sequence ID" value="MFC0526141.1"/>
    <property type="molecule type" value="Genomic_DNA"/>
</dbReference>
<dbReference type="PROSITE" id="PS50977">
    <property type="entry name" value="HTH_TETR_2"/>
    <property type="match status" value="1"/>
</dbReference>
<evidence type="ECO:0000256" key="2">
    <source>
        <dbReference type="ARBA" id="ARBA00023125"/>
    </source>
</evidence>
<keyword evidence="7" id="KW-1185">Reference proteome</keyword>
<accession>A0ABV6LUR3</accession>
<dbReference type="InterPro" id="IPR009057">
    <property type="entry name" value="Homeodomain-like_sf"/>
</dbReference>
<dbReference type="Pfam" id="PF00440">
    <property type="entry name" value="TetR_N"/>
    <property type="match status" value="1"/>
</dbReference>
<dbReference type="SUPFAM" id="SSF48498">
    <property type="entry name" value="Tetracyclin repressor-like, C-terminal domain"/>
    <property type="match status" value="1"/>
</dbReference>
<keyword evidence="2 4" id="KW-0238">DNA-binding</keyword>
<feature type="DNA-binding region" description="H-T-H motif" evidence="4">
    <location>
        <begin position="43"/>
        <end position="62"/>
    </location>
</feature>
<dbReference type="Pfam" id="PF21943">
    <property type="entry name" value="TetR_C_46"/>
    <property type="match status" value="1"/>
</dbReference>
<protein>
    <submittedName>
        <fullName evidence="6">TetR/AcrR family transcriptional regulator</fullName>
    </submittedName>
</protein>
<sequence>MLARVTAVPDTPTFKRLPRAVREQQMLDSAVRVFSRRGFHAASMDEIAEDAGISKPMVYAYLGTKEELFVACLEREGNRLMEAIAAEVVGADTPDQQLWRGLRAFFGFVGAHRDGWAVLYRQARGQQPFASASAEMRERMVEVVAVMLGRALAAEGREVRDIDLEVTAHALVGASESLADWLADHPEADPEKTATRMMNIVWMGAAQLLRGETWTAPVTP</sequence>
<evidence type="ECO:0000256" key="3">
    <source>
        <dbReference type="ARBA" id="ARBA00023163"/>
    </source>
</evidence>
<organism evidence="6 7">
    <name type="scientific">Phytohabitans kaempferiae</name>
    <dbReference type="NCBI Taxonomy" id="1620943"/>
    <lineage>
        <taxon>Bacteria</taxon>
        <taxon>Bacillati</taxon>
        <taxon>Actinomycetota</taxon>
        <taxon>Actinomycetes</taxon>
        <taxon>Micromonosporales</taxon>
        <taxon>Micromonosporaceae</taxon>
    </lineage>
</organism>
<dbReference type="InterPro" id="IPR054129">
    <property type="entry name" value="DesT_TetR_C"/>
</dbReference>
<evidence type="ECO:0000256" key="1">
    <source>
        <dbReference type="ARBA" id="ARBA00023015"/>
    </source>
</evidence>
<keyword evidence="3" id="KW-0804">Transcription</keyword>
<evidence type="ECO:0000256" key="4">
    <source>
        <dbReference type="PROSITE-ProRule" id="PRU00335"/>
    </source>
</evidence>
<gene>
    <name evidence="6" type="ORF">ACFFIA_00480</name>
</gene>
<dbReference type="InterPro" id="IPR001647">
    <property type="entry name" value="HTH_TetR"/>
</dbReference>
<dbReference type="InterPro" id="IPR050109">
    <property type="entry name" value="HTH-type_TetR-like_transc_reg"/>
</dbReference>
<reference evidence="6 7" key="1">
    <citation type="submission" date="2024-09" db="EMBL/GenBank/DDBJ databases">
        <authorList>
            <person name="Sun Q."/>
            <person name="Mori K."/>
        </authorList>
    </citation>
    <scope>NUCLEOTIDE SEQUENCE [LARGE SCALE GENOMIC DNA]</scope>
    <source>
        <strain evidence="6 7">TBRC 3947</strain>
    </source>
</reference>
<evidence type="ECO:0000313" key="7">
    <source>
        <dbReference type="Proteomes" id="UP001589867"/>
    </source>
</evidence>
<keyword evidence="1" id="KW-0805">Transcription regulation</keyword>
<proteinExistence type="predicted"/>
<dbReference type="Proteomes" id="UP001589867">
    <property type="component" value="Unassembled WGS sequence"/>
</dbReference>
<dbReference type="InterPro" id="IPR036271">
    <property type="entry name" value="Tet_transcr_reg_TetR-rel_C_sf"/>
</dbReference>
<dbReference type="SUPFAM" id="SSF46689">
    <property type="entry name" value="Homeodomain-like"/>
    <property type="match status" value="1"/>
</dbReference>
<evidence type="ECO:0000313" key="6">
    <source>
        <dbReference type="EMBL" id="MFC0526141.1"/>
    </source>
</evidence>
<evidence type="ECO:0000259" key="5">
    <source>
        <dbReference type="PROSITE" id="PS50977"/>
    </source>
</evidence>
<name>A0ABV6LUR3_9ACTN</name>
<comment type="caution">
    <text evidence="6">The sequence shown here is derived from an EMBL/GenBank/DDBJ whole genome shotgun (WGS) entry which is preliminary data.</text>
</comment>